<name>A0A1X7EXX0_9HYPH</name>
<reference evidence="4" key="1">
    <citation type="submission" date="2017-04" db="EMBL/GenBank/DDBJ databases">
        <authorList>
            <person name="Varghese N."/>
            <person name="Submissions S."/>
        </authorList>
    </citation>
    <scope>NUCLEOTIDE SEQUENCE [LARGE SCALE GENOMIC DNA]</scope>
    <source>
        <strain evidence="4">B4P</strain>
    </source>
</reference>
<gene>
    <name evidence="3" type="ORF">SAMN02982989_1945</name>
</gene>
<keyword evidence="2" id="KW-0732">Signal</keyword>
<feature type="compositionally biased region" description="Gly residues" evidence="1">
    <location>
        <begin position="26"/>
        <end position="36"/>
    </location>
</feature>
<feature type="chain" id="PRO_5012530289" description="Oxidoreductase" evidence="2">
    <location>
        <begin position="22"/>
        <end position="101"/>
    </location>
</feature>
<evidence type="ECO:0008006" key="5">
    <source>
        <dbReference type="Google" id="ProtNLM"/>
    </source>
</evidence>
<dbReference type="EMBL" id="FXAF01000006">
    <property type="protein sequence ID" value="SMF41707.1"/>
    <property type="molecule type" value="Genomic_DNA"/>
</dbReference>
<feature type="region of interest" description="Disordered" evidence="1">
    <location>
        <begin position="18"/>
        <end position="101"/>
    </location>
</feature>
<feature type="compositionally biased region" description="Polar residues" evidence="1">
    <location>
        <begin position="66"/>
        <end position="75"/>
    </location>
</feature>
<feature type="compositionally biased region" description="Low complexity" evidence="1">
    <location>
        <begin position="37"/>
        <end position="50"/>
    </location>
</feature>
<dbReference type="Proteomes" id="UP000192903">
    <property type="component" value="Unassembled WGS sequence"/>
</dbReference>
<evidence type="ECO:0000256" key="1">
    <source>
        <dbReference type="SAM" id="MobiDB-lite"/>
    </source>
</evidence>
<dbReference type="RefSeq" id="WP_085422202.1">
    <property type="nucleotide sequence ID" value="NZ_FXAF01000006.1"/>
</dbReference>
<evidence type="ECO:0000313" key="4">
    <source>
        <dbReference type="Proteomes" id="UP000192903"/>
    </source>
</evidence>
<evidence type="ECO:0000256" key="2">
    <source>
        <dbReference type="SAM" id="SignalP"/>
    </source>
</evidence>
<accession>A0A1X7EXX0</accession>
<evidence type="ECO:0000313" key="3">
    <source>
        <dbReference type="EMBL" id="SMF41707.1"/>
    </source>
</evidence>
<dbReference type="AlphaFoldDB" id="A0A1X7EXX0"/>
<organism evidence="3 4">
    <name type="scientific">Xaviernesmea oryzae</name>
    <dbReference type="NCBI Taxonomy" id="464029"/>
    <lineage>
        <taxon>Bacteria</taxon>
        <taxon>Pseudomonadati</taxon>
        <taxon>Pseudomonadota</taxon>
        <taxon>Alphaproteobacteria</taxon>
        <taxon>Hyphomicrobiales</taxon>
        <taxon>Rhizobiaceae</taxon>
        <taxon>Rhizobium/Agrobacterium group</taxon>
        <taxon>Xaviernesmea</taxon>
    </lineage>
</organism>
<feature type="compositionally biased region" description="Low complexity" evidence="1">
    <location>
        <begin position="88"/>
        <end position="101"/>
    </location>
</feature>
<keyword evidence="4" id="KW-1185">Reference proteome</keyword>
<feature type="signal peptide" evidence="2">
    <location>
        <begin position="1"/>
        <end position="21"/>
    </location>
</feature>
<sequence>MTRLISAAALSVLLAVGSASAQSTGGTSGNTAGGATGATTGPGNTNNTGGSTAGTGGQLDQGTTGSVPGQKTQPPNKCDPDEAAKDGAAANQNNASAGCVK</sequence>
<proteinExistence type="predicted"/>
<protein>
    <recommendedName>
        <fullName evidence="5">Oxidoreductase</fullName>
    </recommendedName>
</protein>